<dbReference type="PANTHER" id="PTHR30007">
    <property type="entry name" value="PHP DOMAIN PROTEIN"/>
    <property type="match status" value="1"/>
</dbReference>
<gene>
    <name evidence="3" type="ORF">KDY119_03385</name>
</gene>
<dbReference type="GO" id="GO:0006313">
    <property type="term" value="P:DNA transposition"/>
    <property type="evidence" value="ECO:0007669"/>
    <property type="project" value="InterPro"/>
</dbReference>
<organism evidence="3 4">
    <name type="scientific">Luteimicrobium xylanilyticum</name>
    <dbReference type="NCBI Taxonomy" id="1133546"/>
    <lineage>
        <taxon>Bacteria</taxon>
        <taxon>Bacillati</taxon>
        <taxon>Actinomycetota</taxon>
        <taxon>Actinomycetes</taxon>
        <taxon>Micrococcales</taxon>
        <taxon>Luteimicrobium</taxon>
    </lineage>
</organism>
<dbReference type="GO" id="GO:0004803">
    <property type="term" value="F:transposase activity"/>
    <property type="evidence" value="ECO:0007669"/>
    <property type="project" value="InterPro"/>
</dbReference>
<dbReference type="PANTHER" id="PTHR30007:SF1">
    <property type="entry name" value="BLR1914 PROTEIN"/>
    <property type="match status" value="1"/>
</dbReference>
<name>A0A5P9QF02_9MICO</name>
<keyword evidence="4" id="KW-1185">Reference proteome</keyword>
<accession>A0A5P9QF02</accession>
<evidence type="ECO:0000256" key="1">
    <source>
        <dbReference type="SAM" id="MobiDB-lite"/>
    </source>
</evidence>
<dbReference type="EMBL" id="CP045529">
    <property type="protein sequence ID" value="QFU99849.1"/>
    <property type="molecule type" value="Genomic_DNA"/>
</dbReference>
<evidence type="ECO:0000313" key="3">
    <source>
        <dbReference type="EMBL" id="QFU99849.1"/>
    </source>
</evidence>
<dbReference type="NCBIfam" id="NF033580">
    <property type="entry name" value="transpos_IS5_3"/>
    <property type="match status" value="1"/>
</dbReference>
<evidence type="ECO:0000259" key="2">
    <source>
        <dbReference type="Pfam" id="PF01609"/>
    </source>
</evidence>
<proteinExistence type="predicted"/>
<evidence type="ECO:0000313" key="4">
    <source>
        <dbReference type="Proteomes" id="UP000326702"/>
    </source>
</evidence>
<dbReference type="Pfam" id="PF01609">
    <property type="entry name" value="DDE_Tnp_1"/>
    <property type="match status" value="1"/>
</dbReference>
<protein>
    <recommendedName>
        <fullName evidence="2">Transposase IS4-like domain-containing protein</fullName>
    </recommendedName>
</protein>
<dbReference type="GO" id="GO:0003677">
    <property type="term" value="F:DNA binding"/>
    <property type="evidence" value="ECO:0007669"/>
    <property type="project" value="InterPro"/>
</dbReference>
<dbReference type="Proteomes" id="UP000326702">
    <property type="component" value="Chromosome"/>
</dbReference>
<dbReference type="InterPro" id="IPR002559">
    <property type="entry name" value="Transposase_11"/>
</dbReference>
<dbReference type="KEGG" id="lxl:KDY119_03385"/>
<feature type="region of interest" description="Disordered" evidence="1">
    <location>
        <begin position="36"/>
        <end position="78"/>
    </location>
</feature>
<reference evidence="3 4" key="1">
    <citation type="submission" date="2019-10" db="EMBL/GenBank/DDBJ databases">
        <title>Genome sequence of Luteimicrobium xylanilyticum HY-24.</title>
        <authorList>
            <person name="Kim D.Y."/>
            <person name="Park H.-Y."/>
        </authorList>
    </citation>
    <scope>NUCLEOTIDE SEQUENCE [LARGE SCALE GENOMIC DNA]</scope>
    <source>
        <strain evidence="3 4">HY-24</strain>
    </source>
</reference>
<feature type="domain" description="Transposase IS4-like" evidence="2">
    <location>
        <begin position="62"/>
        <end position="223"/>
    </location>
</feature>
<sequence length="227" mass="24958">MGAPAHPVALDNVEVLEVDQWLALLIIGDLDPYTQPVTPPPSLPTRSAKSPNHKNRDREPVHNEPAGHGIGRSRGGLTTKVHHAVDGRGRPLAAVVTAGQCHDGQQLKAVLADIWVPREVGRPRTTPDALLADKAYSSAATRADLRARRIQAVIPERADQKANRKRKGSAGGRPPVTDFEKYKKRNVVERSFNLLKQWRALATRYDKHATIYRGAVVLAAIIVWLRS</sequence>
<feature type="region of interest" description="Disordered" evidence="1">
    <location>
        <begin position="157"/>
        <end position="178"/>
    </location>
</feature>
<dbReference type="AlphaFoldDB" id="A0A5P9QF02"/>